<protein>
    <recommendedName>
        <fullName evidence="4">Ubiquitin-like protease family profile domain-containing protein</fullName>
    </recommendedName>
</protein>
<dbReference type="Proteomes" id="UP001341840">
    <property type="component" value="Unassembled WGS sequence"/>
</dbReference>
<feature type="compositionally biased region" description="Polar residues" evidence="1">
    <location>
        <begin position="353"/>
        <end position="362"/>
    </location>
</feature>
<feature type="compositionally biased region" description="Basic and acidic residues" evidence="1">
    <location>
        <begin position="233"/>
        <end position="252"/>
    </location>
</feature>
<feature type="compositionally biased region" description="Polar residues" evidence="1">
    <location>
        <begin position="285"/>
        <end position="306"/>
    </location>
</feature>
<organism evidence="2 3">
    <name type="scientific">Stylosanthes scabra</name>
    <dbReference type="NCBI Taxonomy" id="79078"/>
    <lineage>
        <taxon>Eukaryota</taxon>
        <taxon>Viridiplantae</taxon>
        <taxon>Streptophyta</taxon>
        <taxon>Embryophyta</taxon>
        <taxon>Tracheophyta</taxon>
        <taxon>Spermatophyta</taxon>
        <taxon>Magnoliopsida</taxon>
        <taxon>eudicotyledons</taxon>
        <taxon>Gunneridae</taxon>
        <taxon>Pentapetalae</taxon>
        <taxon>rosids</taxon>
        <taxon>fabids</taxon>
        <taxon>Fabales</taxon>
        <taxon>Fabaceae</taxon>
        <taxon>Papilionoideae</taxon>
        <taxon>50 kb inversion clade</taxon>
        <taxon>dalbergioids sensu lato</taxon>
        <taxon>Dalbergieae</taxon>
        <taxon>Pterocarpus clade</taxon>
        <taxon>Stylosanthes</taxon>
    </lineage>
</organism>
<feature type="compositionally biased region" description="Basic and acidic residues" evidence="1">
    <location>
        <begin position="340"/>
        <end position="351"/>
    </location>
</feature>
<gene>
    <name evidence="2" type="ORF">PIB30_058300</name>
</gene>
<feature type="region of interest" description="Disordered" evidence="1">
    <location>
        <begin position="513"/>
        <end position="552"/>
    </location>
</feature>
<evidence type="ECO:0008006" key="4">
    <source>
        <dbReference type="Google" id="ProtNLM"/>
    </source>
</evidence>
<dbReference type="EMBL" id="JASCZI010000488">
    <property type="protein sequence ID" value="MED6112062.1"/>
    <property type="molecule type" value="Genomic_DNA"/>
</dbReference>
<accession>A0ABU6QKL8</accession>
<feature type="region of interest" description="Disordered" evidence="1">
    <location>
        <begin position="319"/>
        <end position="362"/>
    </location>
</feature>
<reference evidence="2 3" key="1">
    <citation type="journal article" date="2023" name="Plants (Basel)">
        <title>Bridging the Gap: Combining Genomics and Transcriptomics Approaches to Understand Stylosanthes scabra, an Orphan Legume from the Brazilian Caatinga.</title>
        <authorList>
            <person name="Ferreira-Neto J.R.C."/>
            <person name="da Silva M.D."/>
            <person name="Binneck E."/>
            <person name="de Melo N.F."/>
            <person name="da Silva R.H."/>
            <person name="de Melo A.L.T.M."/>
            <person name="Pandolfi V."/>
            <person name="Bustamante F.O."/>
            <person name="Brasileiro-Vidal A.C."/>
            <person name="Benko-Iseppon A.M."/>
        </authorList>
    </citation>
    <scope>NUCLEOTIDE SEQUENCE [LARGE SCALE GENOMIC DNA]</scope>
    <source>
        <tissue evidence="2">Leaves</tissue>
    </source>
</reference>
<dbReference type="SUPFAM" id="SSF54001">
    <property type="entry name" value="Cysteine proteinases"/>
    <property type="match status" value="1"/>
</dbReference>
<dbReference type="InterPro" id="IPR038765">
    <property type="entry name" value="Papain-like_cys_pep_sf"/>
</dbReference>
<dbReference type="Gene3D" id="3.40.395.10">
    <property type="entry name" value="Adenoviral Proteinase, Chain A"/>
    <property type="match status" value="1"/>
</dbReference>
<feature type="compositionally biased region" description="Polar residues" evidence="1">
    <location>
        <begin position="528"/>
        <end position="550"/>
    </location>
</feature>
<proteinExistence type="predicted"/>
<keyword evidence="3" id="KW-1185">Reference proteome</keyword>
<evidence type="ECO:0000313" key="2">
    <source>
        <dbReference type="EMBL" id="MED6112062.1"/>
    </source>
</evidence>
<feature type="region of interest" description="Disordered" evidence="1">
    <location>
        <begin position="199"/>
        <end position="306"/>
    </location>
</feature>
<sequence length="678" mass="77192">MFIYLKDHPDKRALVDEMGFGVLSYLPDKYLNQKLLKQIYDHYDIYDNTIYSDAAAVNITTEKIRHALGLSSKGTPYDIKVDKKKLSQEDSDVHKFFQGITTVFLLPNSTAKITPVALPTIFDLENTRNRNWAHHVHNFLLQELKKAKQKKSVVIHGCCYALMIIYFHETQFGEKSRDPAAQPPWLAYWTGKMRAEKEQLKKKSTKRVLSSDSESQIDSESQNSSSIDGEGDSESKSQQQERRSKKKEDRRMASSSSSDSEETISEEPPQQEIRIKQSNDRVVIGSNSPFNPTQQTAAVAGLSQSDDATLADSLKNIRKRKKQQIEDRNTKKRIIQGNEGGEKIQDVRRSASEAANGSSNRTRMFDSFETVSLGKDDSDNVVVEGSSIMPSQPSQTEKDVLQVGPEGEVPPVADVPPEAEVQPEVENVVEKEQQPEPIVVEMPLQPDQPSKTQYAEVEDPVPINIEIPLKTQEHCSLALRPWLQPEAETSTAVESPEVVITNVLLSMNRKESYLGGDRTQPAHDDNQEQQLGAQCKTPDSLQQQYQNAPTKQDLEERCATWATVENDNKYETIFQLMGPKTIEAMRYNFLTMTPETCIDIQMVSLMWHILNREELPRFERYAYCVPPEILDHQEYMELLDRDKLKSHSALFAPVVYSNHWWLYVLDVDIKEFYIVDSV</sequence>
<dbReference type="PANTHER" id="PTHR34835">
    <property type="entry name" value="OS07G0283600 PROTEIN-RELATED"/>
    <property type="match status" value="1"/>
</dbReference>
<evidence type="ECO:0000313" key="3">
    <source>
        <dbReference type="Proteomes" id="UP001341840"/>
    </source>
</evidence>
<feature type="compositionally biased region" description="Low complexity" evidence="1">
    <location>
        <begin position="210"/>
        <end position="228"/>
    </location>
</feature>
<evidence type="ECO:0000256" key="1">
    <source>
        <dbReference type="SAM" id="MobiDB-lite"/>
    </source>
</evidence>
<name>A0ABU6QKL8_9FABA</name>
<comment type="caution">
    <text evidence="2">The sequence shown here is derived from an EMBL/GenBank/DDBJ whole genome shotgun (WGS) entry which is preliminary data.</text>
</comment>